<accession>A0A4P7NKV8</accession>
<dbReference type="EMBL" id="CP034208">
    <property type="protein sequence ID" value="QBZ62702.1"/>
    <property type="molecule type" value="Genomic_DNA"/>
</dbReference>
<feature type="chain" id="PRO_5020285077" description="Secreted protein" evidence="1">
    <location>
        <begin position="23"/>
        <end position="186"/>
    </location>
</feature>
<evidence type="ECO:0000256" key="1">
    <source>
        <dbReference type="SAM" id="SignalP"/>
    </source>
</evidence>
<organism evidence="2 3">
    <name type="scientific">Pyricularia oryzae</name>
    <name type="common">Rice blast fungus</name>
    <name type="synonym">Magnaporthe oryzae</name>
    <dbReference type="NCBI Taxonomy" id="318829"/>
    <lineage>
        <taxon>Eukaryota</taxon>
        <taxon>Fungi</taxon>
        <taxon>Dikarya</taxon>
        <taxon>Ascomycota</taxon>
        <taxon>Pezizomycotina</taxon>
        <taxon>Sordariomycetes</taxon>
        <taxon>Sordariomycetidae</taxon>
        <taxon>Magnaporthales</taxon>
        <taxon>Pyriculariaceae</taxon>
        <taxon>Pyricularia</taxon>
    </lineage>
</organism>
<evidence type="ECO:0000313" key="3">
    <source>
        <dbReference type="Proteomes" id="UP000294847"/>
    </source>
</evidence>
<gene>
    <name evidence="2" type="ORF">PoMZ_11588</name>
</gene>
<sequence length="186" mass="20757">MALSGFRHFLVVVSLCTPKTGGGKGGFWRPSGAGGPPWDWRLTWGCGVQRFLDLFEPDASKLTHIANNASHPPALARQSRARFTCLQYQVCIKRRTPGWSRRGIVIAIRQIRPFQHHGHLSAVLCSAAGGDYISRQAQSSADLPKRIETGMPSDVFWLWRQANKLRIAQHGGTPEEHRRDHSLEAL</sequence>
<evidence type="ECO:0008006" key="4">
    <source>
        <dbReference type="Google" id="ProtNLM"/>
    </source>
</evidence>
<name>A0A4P7NKV8_PYROR</name>
<evidence type="ECO:0000313" key="2">
    <source>
        <dbReference type="EMBL" id="QBZ62702.1"/>
    </source>
</evidence>
<dbReference type="Proteomes" id="UP000294847">
    <property type="component" value="Chromosome 5"/>
</dbReference>
<protein>
    <recommendedName>
        <fullName evidence="4">Secreted protein</fullName>
    </recommendedName>
</protein>
<reference evidence="2 3" key="1">
    <citation type="journal article" date="2019" name="Mol. Biol. Evol.">
        <title>Blast fungal genomes show frequent chromosomal changes, gene gains and losses, and effector gene turnover.</title>
        <authorList>
            <person name="Gomez Luciano L.B."/>
            <person name="Jason Tsai I."/>
            <person name="Chuma I."/>
            <person name="Tosa Y."/>
            <person name="Chen Y.H."/>
            <person name="Li J.Y."/>
            <person name="Li M.Y."/>
            <person name="Jade Lu M.Y."/>
            <person name="Nakayashiki H."/>
            <person name="Li W.H."/>
        </authorList>
    </citation>
    <scope>NUCLEOTIDE SEQUENCE [LARGE SCALE GENOMIC DNA]</scope>
    <source>
        <strain evidence="2">MZ5-1-6</strain>
    </source>
</reference>
<keyword evidence="1" id="KW-0732">Signal</keyword>
<dbReference type="AlphaFoldDB" id="A0A4P7NKV8"/>
<proteinExistence type="predicted"/>
<feature type="signal peptide" evidence="1">
    <location>
        <begin position="1"/>
        <end position="22"/>
    </location>
</feature>